<dbReference type="AlphaFoldDB" id="A0A4Z1DB43"/>
<reference evidence="1 2" key="1">
    <citation type="submission" date="2019-04" db="EMBL/GenBank/DDBJ databases">
        <title>Streptomyces sp. nov. Bv016 isolated from bark of Buahinia variegata.</title>
        <authorList>
            <person name="Kanchanasin P."/>
            <person name="Tanasupawat S."/>
            <person name="Yuki M."/>
            <person name="Kudo T."/>
        </authorList>
    </citation>
    <scope>NUCLEOTIDE SEQUENCE [LARGE SCALE GENOMIC DNA]</scope>
    <source>
        <strain evidence="1 2">Bv016</strain>
    </source>
</reference>
<dbReference type="InterPro" id="IPR044855">
    <property type="entry name" value="CoA-Trfase_III_dom3_sf"/>
</dbReference>
<proteinExistence type="predicted"/>
<sequence>MDLTQKTDLTQKIEKAIAAPATDDAFDVYAEAEQVLAGIGLKPDDTGGDLTFEGADPVVPSTLRLGAASGIALVAKSAAVAALWKDRTGRGQDIHMDLRKGPHRLCPFYERKWELLNGYPGGTPSLINMAFVNNFYRSADGRWMMPFNIYPNIKVAAQRLLGVGDVPEHVEAAISKWDARDLERAGAEAGCVMPMVRTPQEILDEEQYRQVLSTLPLVEITRIGDSDPEPLPADPVAPLDGVRALGMGHIIAGAGAGRAMALHGADVLNLWRPTELEHDVTYNSTGVGVRSATVSPYTEEGLALIHRLQSGADVFYANRRPGFLDRIGLSEEEAIARRPGLVHATVSLNGRSGPWKDYLGFDQTAGALTGLLHLEGDGDKPALPPITVVNDYLVSWFMTAGIAEALRRRAVDGGSYRVHVSLSRVALWILSMGIFDQEYARQIAGTGDLHAYPDPEIFTAETPLGHYQGITDQVRMSDTPGAYRQILVPRGSQRPEWLPAA</sequence>
<dbReference type="Pfam" id="PF02515">
    <property type="entry name" value="CoA_transf_3"/>
    <property type="match status" value="1"/>
</dbReference>
<keyword evidence="2" id="KW-1185">Reference proteome</keyword>
<gene>
    <name evidence="1" type="ORF">E5083_07745</name>
</gene>
<dbReference type="InterPro" id="IPR023606">
    <property type="entry name" value="CoA-Trfase_III_dom_1_sf"/>
</dbReference>
<comment type="caution">
    <text evidence="1">The sequence shown here is derived from an EMBL/GenBank/DDBJ whole genome shotgun (WGS) entry which is preliminary data.</text>
</comment>
<organism evidence="1 2">
    <name type="scientific">Streptomyces bauhiniae</name>
    <dbReference type="NCBI Taxonomy" id="2340725"/>
    <lineage>
        <taxon>Bacteria</taxon>
        <taxon>Bacillati</taxon>
        <taxon>Actinomycetota</taxon>
        <taxon>Actinomycetes</taxon>
        <taxon>Kitasatosporales</taxon>
        <taxon>Streptomycetaceae</taxon>
        <taxon>Streptomyces</taxon>
    </lineage>
</organism>
<protein>
    <submittedName>
        <fullName evidence="1">Carnitine dehydratase</fullName>
    </submittedName>
</protein>
<dbReference type="GeneID" id="95447485"/>
<dbReference type="Proteomes" id="UP000298159">
    <property type="component" value="Unassembled WGS sequence"/>
</dbReference>
<dbReference type="GO" id="GO:0003824">
    <property type="term" value="F:catalytic activity"/>
    <property type="evidence" value="ECO:0007669"/>
    <property type="project" value="InterPro"/>
</dbReference>
<dbReference type="InterPro" id="IPR050509">
    <property type="entry name" value="CoA-transferase_III"/>
</dbReference>
<dbReference type="Gene3D" id="3.30.1540.10">
    <property type="entry name" value="formyl-coa transferase, domain 3"/>
    <property type="match status" value="1"/>
</dbReference>
<dbReference type="PANTHER" id="PTHR48228:SF4">
    <property type="entry name" value="BLR3030 PROTEIN"/>
    <property type="match status" value="1"/>
</dbReference>
<dbReference type="InterPro" id="IPR003673">
    <property type="entry name" value="CoA-Trfase_fam_III"/>
</dbReference>
<evidence type="ECO:0000313" key="2">
    <source>
        <dbReference type="Proteomes" id="UP000298159"/>
    </source>
</evidence>
<dbReference type="Gene3D" id="3.40.50.10540">
    <property type="entry name" value="Crotonobetainyl-coa:carnitine coa-transferase, domain 1"/>
    <property type="match status" value="2"/>
</dbReference>
<evidence type="ECO:0000313" key="1">
    <source>
        <dbReference type="EMBL" id="TGN79506.1"/>
    </source>
</evidence>
<dbReference type="PANTHER" id="PTHR48228">
    <property type="entry name" value="SUCCINYL-COA--D-CITRAMALATE COA-TRANSFERASE"/>
    <property type="match status" value="1"/>
</dbReference>
<dbReference type="SUPFAM" id="SSF89796">
    <property type="entry name" value="CoA-transferase family III (CaiB/BaiF)"/>
    <property type="match status" value="2"/>
</dbReference>
<accession>A0A4Z1DB43</accession>
<dbReference type="RefSeq" id="WP_135784846.1">
    <property type="nucleotide sequence ID" value="NZ_SRRT01000002.1"/>
</dbReference>
<name>A0A4Z1DB43_9ACTN</name>
<dbReference type="EMBL" id="SRRT01000002">
    <property type="protein sequence ID" value="TGN79506.1"/>
    <property type="molecule type" value="Genomic_DNA"/>
</dbReference>